<proteinExistence type="inferred from homology"/>
<reference evidence="13" key="1">
    <citation type="submission" date="2016-03" db="EMBL/GenBank/DDBJ databases">
        <authorList>
            <person name="Borrel G."/>
            <person name="Mccann A."/>
            <person name="O'Toole P.W."/>
        </authorList>
    </citation>
    <scope>NUCLEOTIDE SEQUENCE</scope>
    <source>
        <strain evidence="13">183</strain>
    </source>
</reference>
<dbReference type="SUPFAM" id="SSF50677">
    <property type="entry name" value="ValRS/IleRS/LeuRS editing domain"/>
    <property type="match status" value="1"/>
</dbReference>
<name>A0A8J8TET5_9ARCH</name>
<dbReference type="SUPFAM" id="SSF47323">
    <property type="entry name" value="Anticodon-binding domain of a subclass of class I aminoacyl-tRNA synthetases"/>
    <property type="match status" value="1"/>
</dbReference>
<dbReference type="RefSeq" id="WP_400256411.1">
    <property type="nucleotide sequence ID" value="NZ_CAYBCB010000031.1"/>
</dbReference>
<keyword evidence="4 10" id="KW-0547">Nucleotide-binding</keyword>
<dbReference type="Gene3D" id="1.10.730.10">
    <property type="entry name" value="Isoleucyl-tRNA Synthetase, Domain 1"/>
    <property type="match status" value="1"/>
</dbReference>
<protein>
    <recommendedName>
        <fullName evidence="10">Isoleucine--tRNA ligase</fullName>
        <ecNumber evidence="10">6.1.1.5</ecNumber>
    </recommendedName>
    <alternativeName>
        <fullName evidence="10">Isoleucyl-tRNA synthetase</fullName>
        <shortName evidence="10">IleRS</shortName>
    </alternativeName>
</protein>
<evidence type="ECO:0000256" key="4">
    <source>
        <dbReference type="ARBA" id="ARBA00022741"/>
    </source>
</evidence>
<organism evidence="13 14">
    <name type="scientific">Candidatus Methanomassiliicoccus intestinalis</name>
    <dbReference type="NCBI Taxonomy" id="1406512"/>
    <lineage>
        <taxon>Archaea</taxon>
        <taxon>Methanobacteriati</taxon>
        <taxon>Thermoplasmatota</taxon>
        <taxon>Thermoplasmata</taxon>
        <taxon>Methanomassiliicoccales</taxon>
        <taxon>Methanomassiliicoccaceae</taxon>
        <taxon>Methanomassiliicoccus</taxon>
    </lineage>
</organism>
<feature type="short sequence motif" description="'HIGH' region" evidence="10">
    <location>
        <begin position="48"/>
        <end position="58"/>
    </location>
</feature>
<dbReference type="InterPro" id="IPR009080">
    <property type="entry name" value="tRNAsynth_Ia_anticodon-bd"/>
</dbReference>
<dbReference type="NCBIfam" id="TIGR00392">
    <property type="entry name" value="ileS"/>
    <property type="match status" value="1"/>
</dbReference>
<dbReference type="GO" id="GO:0005737">
    <property type="term" value="C:cytoplasm"/>
    <property type="evidence" value="ECO:0007669"/>
    <property type="project" value="UniProtKB-SubCell"/>
</dbReference>
<evidence type="ECO:0000256" key="1">
    <source>
        <dbReference type="ARBA" id="ARBA00022490"/>
    </source>
</evidence>
<keyword evidence="7 10" id="KW-0648">Protein biosynthesis</keyword>
<evidence type="ECO:0000256" key="2">
    <source>
        <dbReference type="ARBA" id="ARBA00022598"/>
    </source>
</evidence>
<dbReference type="InterPro" id="IPR013155">
    <property type="entry name" value="M/V/L/I-tRNA-synth_anticd-bd"/>
</dbReference>
<evidence type="ECO:0000313" key="14">
    <source>
        <dbReference type="Proteomes" id="UP000752814"/>
    </source>
</evidence>
<dbReference type="Gene3D" id="3.40.50.620">
    <property type="entry name" value="HUPs"/>
    <property type="match status" value="2"/>
</dbReference>
<evidence type="ECO:0000256" key="6">
    <source>
        <dbReference type="ARBA" id="ARBA00022840"/>
    </source>
</evidence>
<dbReference type="InterPro" id="IPR033709">
    <property type="entry name" value="Anticodon_Ile_ABEc"/>
</dbReference>
<comment type="cofactor">
    <cofactor evidence="10">
        <name>Zn(2+)</name>
        <dbReference type="ChEBI" id="CHEBI:29105"/>
    </cofactor>
</comment>
<evidence type="ECO:0000313" key="13">
    <source>
        <dbReference type="EMBL" id="TQS83469.1"/>
    </source>
</evidence>
<dbReference type="GO" id="GO:0004822">
    <property type="term" value="F:isoleucine-tRNA ligase activity"/>
    <property type="evidence" value="ECO:0007669"/>
    <property type="project" value="UniProtKB-UniRule"/>
</dbReference>
<comment type="similarity">
    <text evidence="10">Belongs to the class-I aminoacyl-tRNA synthetase family. IleS type 2 subfamily.</text>
</comment>
<dbReference type="CDD" id="cd07961">
    <property type="entry name" value="Anticodon_Ia_Ile_ABEc"/>
    <property type="match status" value="1"/>
</dbReference>
<dbReference type="Pfam" id="PF08264">
    <property type="entry name" value="Anticodon_1"/>
    <property type="match status" value="1"/>
</dbReference>
<dbReference type="Proteomes" id="UP000752814">
    <property type="component" value="Unassembled WGS sequence"/>
</dbReference>
<dbReference type="EC" id="6.1.1.5" evidence="10"/>
<dbReference type="PROSITE" id="PS00178">
    <property type="entry name" value="AA_TRNA_LIGASE_I"/>
    <property type="match status" value="1"/>
</dbReference>
<sequence length="1047" mass="120421">MIKQVQAEYNPPELEKKIQKLWKDNDTYTKTKQMRAEGEDYYFVDGPPYTTGYIHLGTAWNKTIKDSIIRYKRMCGYNVRDQPGFDMHGLPIEVKVEQSIGIKSKKEIESFGIDNFISKCKDFALTHQEMMTDQFKELGIWMDWDRPYRTLAPEYIEAAWWTLKKAHEKNLLSSDNRVISWCPRCETALAEAEIEYGDETDPSIYVKFPLKNEKGVSLLIWTTTPWTLPANMGVAAHPDHEYAKVRFKKEGAEDTVIMMKSLIESVGAVGGWTGYEILETYMGEDIEGMEYIPPLYEEIDAQRTISGEWVHKVLLSDTVEEDMTGLVHIAPGHGPEDFETGKKYGIPPFCPVDGSGRFVPEVGERYAGMKVKEANPLLIENLESKGLMFFSGKIEHRYGHCWRCRSPIIYRNTNQWYLRITEVKDKMLEEIARVDWVPEWAGSSREYDWTMNARDWCISRQRYWGIPIPVWMCSCGKMKVISSSDDLKGAEGYEEGMDLHRPWIDNVTFDCECGGKMKRVPDVLDVWFDAGVASWAALGWPRKTEEFNRWWPAKFITEAHDQTRGWFYSQLGSSCVAFDRAPYDRVLMHGWMLDAKGLPMSKSRGNVVEPHDVITEYGADALRFYLLRVSSPWEDVSFQREGVKSARKTLNILWNVASFASTYMSIDNFDPQTQKVSKDSLRPEDLWLMSRTEKLKMTVTENLESLDIHKACRALEDFILGNLSRWYVRLIRDRMWSESADEDKLAAYNTLYSSLMTVVKLLSPFCPHITDEIYMAMDGSKETVHMVDWPSVDKSLIDDNLEASMELMQELVEDITRERQKNNVKLRWPLRRIVVRINAPEVEGLIKRMEEVLLSQANVKEIEYSSDNWDELLLVVSPVPKPIGHTYKQASAKIIPAIKEGDARAIKAGTDAGAYMLEIDGETYKITEEMVSYNYVPPSDVIAVPFSRGDLYIDFNLDEDLKLEGYAREVIRRIQQMRKDMKLDVESFVSAEINAGSLADAVSTWKEHIMKETRSTDLIISDTPSGEYSVDWDIEGEKVVIALTPSK</sequence>
<dbReference type="PANTHER" id="PTHR42780">
    <property type="entry name" value="SOLEUCYL-TRNA SYNTHETASE"/>
    <property type="match status" value="1"/>
</dbReference>
<evidence type="ECO:0000259" key="12">
    <source>
        <dbReference type="Pfam" id="PF08264"/>
    </source>
</evidence>
<dbReference type="InterPro" id="IPR014729">
    <property type="entry name" value="Rossmann-like_a/b/a_fold"/>
</dbReference>
<dbReference type="Pfam" id="PF00133">
    <property type="entry name" value="tRNA-synt_1"/>
    <property type="match status" value="1"/>
</dbReference>
<dbReference type="InterPro" id="IPR023586">
    <property type="entry name" value="Ile-tRNA-ligase_type2"/>
</dbReference>
<dbReference type="PANTHER" id="PTHR42780:SF1">
    <property type="entry name" value="ISOLEUCINE--TRNA LIGASE, CYTOPLASMIC"/>
    <property type="match status" value="1"/>
</dbReference>
<dbReference type="GO" id="GO:0006428">
    <property type="term" value="P:isoleucyl-tRNA aminoacylation"/>
    <property type="evidence" value="ECO:0007669"/>
    <property type="project" value="UniProtKB-UniRule"/>
</dbReference>
<keyword evidence="8 10" id="KW-0030">Aminoacyl-tRNA synthetase</keyword>
<dbReference type="GO" id="GO:0002161">
    <property type="term" value="F:aminoacyl-tRNA deacylase activity"/>
    <property type="evidence" value="ECO:0007669"/>
    <property type="project" value="InterPro"/>
</dbReference>
<evidence type="ECO:0000256" key="7">
    <source>
        <dbReference type="ARBA" id="ARBA00022917"/>
    </source>
</evidence>
<dbReference type="InterPro" id="IPR001412">
    <property type="entry name" value="aa-tRNA-synth_I_CS"/>
</dbReference>
<dbReference type="Gene3D" id="3.90.740.10">
    <property type="entry name" value="Valyl/Leucyl/Isoleucyl-tRNA synthetase, editing domain"/>
    <property type="match status" value="1"/>
</dbReference>
<gene>
    <name evidence="10" type="primary">ileS</name>
    <name evidence="13" type="ORF">A3207_07690</name>
</gene>
<dbReference type="GO" id="GO:0005524">
    <property type="term" value="F:ATP binding"/>
    <property type="evidence" value="ECO:0007669"/>
    <property type="project" value="UniProtKB-UniRule"/>
</dbReference>
<keyword evidence="2 10" id="KW-0436">Ligase</keyword>
<dbReference type="Pfam" id="PF19302">
    <property type="entry name" value="DUF5915"/>
    <property type="match status" value="1"/>
</dbReference>
<comment type="subcellular location">
    <subcellularLocation>
        <location evidence="10">Cytoplasm</location>
    </subcellularLocation>
</comment>
<dbReference type="HAMAP" id="MF_02003">
    <property type="entry name" value="Ile_tRNA_synth_type2"/>
    <property type="match status" value="1"/>
</dbReference>
<dbReference type="InterPro" id="IPR009008">
    <property type="entry name" value="Val/Leu/Ile-tRNA-synth_edit"/>
</dbReference>
<dbReference type="SUPFAM" id="SSF52374">
    <property type="entry name" value="Nucleotidylyl transferase"/>
    <property type="match status" value="1"/>
</dbReference>
<comment type="catalytic activity">
    <reaction evidence="9 10">
        <text>tRNA(Ile) + L-isoleucine + ATP = L-isoleucyl-tRNA(Ile) + AMP + diphosphate</text>
        <dbReference type="Rhea" id="RHEA:11060"/>
        <dbReference type="Rhea" id="RHEA-COMP:9666"/>
        <dbReference type="Rhea" id="RHEA-COMP:9695"/>
        <dbReference type="ChEBI" id="CHEBI:30616"/>
        <dbReference type="ChEBI" id="CHEBI:33019"/>
        <dbReference type="ChEBI" id="CHEBI:58045"/>
        <dbReference type="ChEBI" id="CHEBI:78442"/>
        <dbReference type="ChEBI" id="CHEBI:78528"/>
        <dbReference type="ChEBI" id="CHEBI:456215"/>
        <dbReference type="EC" id="6.1.1.5"/>
    </reaction>
</comment>
<keyword evidence="5 10" id="KW-0862">Zinc</keyword>
<evidence type="ECO:0000256" key="5">
    <source>
        <dbReference type="ARBA" id="ARBA00022833"/>
    </source>
</evidence>
<comment type="domain">
    <text evidence="10">IleRS has two distinct active sites: one for aminoacylation and one for editing. The misactivated valine is translocated from the active site to the editing site, which sterically excludes the correctly activated isoleucine. The single editing site contains two valyl binding pockets, one specific for each substrate (Val-AMP or Val-tRNA(Ile)).</text>
</comment>
<keyword evidence="1 10" id="KW-0963">Cytoplasm</keyword>
<evidence type="ECO:0000256" key="3">
    <source>
        <dbReference type="ARBA" id="ARBA00022723"/>
    </source>
</evidence>
<keyword evidence="6 10" id="KW-0067">ATP-binding</keyword>
<evidence type="ECO:0000256" key="9">
    <source>
        <dbReference type="ARBA" id="ARBA00048359"/>
    </source>
</evidence>
<feature type="binding site" evidence="10">
    <location>
        <position position="602"/>
    </location>
    <ligand>
        <name>ATP</name>
        <dbReference type="ChEBI" id="CHEBI:30616"/>
    </ligand>
</feature>
<evidence type="ECO:0000259" key="11">
    <source>
        <dbReference type="Pfam" id="PF00133"/>
    </source>
</evidence>
<dbReference type="AlphaFoldDB" id="A0A8J8TET5"/>
<accession>A0A8J8TET5</accession>
<dbReference type="GO" id="GO:0000049">
    <property type="term" value="F:tRNA binding"/>
    <property type="evidence" value="ECO:0007669"/>
    <property type="project" value="InterPro"/>
</dbReference>
<evidence type="ECO:0000256" key="8">
    <source>
        <dbReference type="ARBA" id="ARBA00023146"/>
    </source>
</evidence>
<feature type="short sequence motif" description="'KMSKS' region" evidence="10">
    <location>
        <begin position="599"/>
        <end position="603"/>
    </location>
</feature>
<comment type="subunit">
    <text evidence="10">Monomer.</text>
</comment>
<dbReference type="PRINTS" id="PR00984">
    <property type="entry name" value="TRNASYNTHILE"/>
</dbReference>
<dbReference type="EMBL" id="LVVT01000010">
    <property type="protein sequence ID" value="TQS83469.1"/>
    <property type="molecule type" value="Genomic_DNA"/>
</dbReference>
<comment type="caution">
    <text evidence="13">The sequence shown here is derived from an EMBL/GenBank/DDBJ whole genome shotgun (WGS) entry which is preliminary data.</text>
</comment>
<dbReference type="GO" id="GO:0008270">
    <property type="term" value="F:zinc ion binding"/>
    <property type="evidence" value="ECO:0007669"/>
    <property type="project" value="UniProtKB-UniRule"/>
</dbReference>
<dbReference type="FunFam" id="3.40.50.620:FF:000286">
    <property type="entry name" value="Isoleucine--tRNA ligase"/>
    <property type="match status" value="1"/>
</dbReference>
<feature type="domain" description="Aminoacyl-tRNA synthetase class Ia" evidence="11">
    <location>
        <begin position="18"/>
        <end position="638"/>
    </location>
</feature>
<keyword evidence="3 10" id="KW-0479">Metal-binding</keyword>
<feature type="domain" description="Methionyl/Valyl/Leucyl/Isoleucyl-tRNA synthetase anticodon-binding" evidence="12">
    <location>
        <begin position="685"/>
        <end position="832"/>
    </location>
</feature>
<dbReference type="InterPro" id="IPR002301">
    <property type="entry name" value="Ile-tRNA-ligase"/>
</dbReference>
<dbReference type="InterPro" id="IPR002300">
    <property type="entry name" value="aa-tRNA-synth_Ia"/>
</dbReference>
<comment type="function">
    <text evidence="10">Catalyzes the attachment of isoleucine to tRNA(Ile). As IleRS can inadvertently accommodate and process structurally similar amino acids such as valine, to avoid such errors it has two additional distinct tRNA(Ile)-dependent editing activities. One activity is designated as 'pretransfer' editing and involves the hydrolysis of activated Val-AMP. The other activity is designated 'posttransfer' editing and involves deacylation of mischarged Val-tRNA(Ile).</text>
</comment>
<dbReference type="CDD" id="cd00818">
    <property type="entry name" value="IleRS_core"/>
    <property type="match status" value="1"/>
</dbReference>
<evidence type="ECO:0000256" key="10">
    <source>
        <dbReference type="HAMAP-Rule" id="MF_02003"/>
    </source>
</evidence>